<feature type="domain" description="Aminoglycoside phosphotransferase" evidence="1">
    <location>
        <begin position="29"/>
        <end position="249"/>
    </location>
</feature>
<evidence type="ECO:0000259" key="1">
    <source>
        <dbReference type="Pfam" id="PF01636"/>
    </source>
</evidence>
<dbReference type="SUPFAM" id="SSF56112">
    <property type="entry name" value="Protein kinase-like (PK-like)"/>
    <property type="match status" value="1"/>
</dbReference>
<dbReference type="CDD" id="cd05155">
    <property type="entry name" value="APH_ChoK_like_1"/>
    <property type="match status" value="1"/>
</dbReference>
<protein>
    <submittedName>
        <fullName evidence="2">Aminoglycoside phosphotransferase family protein</fullName>
    </submittedName>
</protein>
<proteinExistence type="predicted"/>
<keyword evidence="3" id="KW-1185">Reference proteome</keyword>
<dbReference type="PANTHER" id="PTHR21310:SF42">
    <property type="entry name" value="BIFUNCTIONAL AAC_APH"/>
    <property type="match status" value="1"/>
</dbReference>
<dbReference type="AlphaFoldDB" id="A0A5C4TBT3"/>
<dbReference type="Gene3D" id="3.30.200.20">
    <property type="entry name" value="Phosphorylase Kinase, domain 1"/>
    <property type="match status" value="1"/>
</dbReference>
<name>A0A5C4TBT3_9BACL</name>
<sequence length="292" mass="32858">MMEVTTELVRGLIDSQFPQWRHLTVRPVEKSGHDNRTYLLGDDRTVRLPSHERYASAVEKEMKWLPVFKPHLSLPIPVPVAKGEPTKAYPLPWSVNQWLEGETVTSSNIRDRDEFAEDLATFLKELEAIDASRGIPAGVQNFHRGGDLAVYEEDTRAVLANIAGTHDTTVLAEIWELALATKYTAAPLWLHGDVAVGNLLVRNGKLSGVIDFGTMGVGDPSSDLVMAWNFFDDSSRAVFLDRMGFGEDTINRARGWALWKALICYDWNEKGSELSEWGRRVIDVIMDEYKRG</sequence>
<dbReference type="EMBL" id="VDCQ01000014">
    <property type="protein sequence ID" value="TNJ65919.1"/>
    <property type="molecule type" value="Genomic_DNA"/>
</dbReference>
<comment type="caution">
    <text evidence="2">The sequence shown here is derived from an EMBL/GenBank/DDBJ whole genome shotgun (WGS) entry which is preliminary data.</text>
</comment>
<reference evidence="2 3" key="1">
    <citation type="submission" date="2019-05" db="EMBL/GenBank/DDBJ databases">
        <title>We sequenced the genome of Paenibacillus hemerocallicola KCTC 33185 for further insight into its adaptation and study the phylogeny of Paenibacillus.</title>
        <authorList>
            <person name="Narsing Rao M.P."/>
        </authorList>
    </citation>
    <scope>NUCLEOTIDE SEQUENCE [LARGE SCALE GENOMIC DNA]</scope>
    <source>
        <strain evidence="2 3">KCTC 33185</strain>
    </source>
</reference>
<gene>
    <name evidence="2" type="ORF">FE784_12095</name>
</gene>
<accession>A0A5C4TBT3</accession>
<dbReference type="PANTHER" id="PTHR21310">
    <property type="entry name" value="AMINOGLYCOSIDE PHOSPHOTRANSFERASE-RELATED-RELATED"/>
    <property type="match status" value="1"/>
</dbReference>
<evidence type="ECO:0000313" key="3">
    <source>
        <dbReference type="Proteomes" id="UP000307943"/>
    </source>
</evidence>
<dbReference type="InterPro" id="IPR011009">
    <property type="entry name" value="Kinase-like_dom_sf"/>
</dbReference>
<dbReference type="OrthoDB" id="3806873at2"/>
<dbReference type="Pfam" id="PF01636">
    <property type="entry name" value="APH"/>
    <property type="match status" value="1"/>
</dbReference>
<dbReference type="Gene3D" id="3.90.1200.10">
    <property type="match status" value="1"/>
</dbReference>
<organism evidence="2 3">
    <name type="scientific">Paenibacillus hemerocallicola</name>
    <dbReference type="NCBI Taxonomy" id="1172614"/>
    <lineage>
        <taxon>Bacteria</taxon>
        <taxon>Bacillati</taxon>
        <taxon>Bacillota</taxon>
        <taxon>Bacilli</taxon>
        <taxon>Bacillales</taxon>
        <taxon>Paenibacillaceae</taxon>
        <taxon>Paenibacillus</taxon>
    </lineage>
</organism>
<evidence type="ECO:0000313" key="2">
    <source>
        <dbReference type="EMBL" id="TNJ65919.1"/>
    </source>
</evidence>
<dbReference type="InterPro" id="IPR002575">
    <property type="entry name" value="Aminoglycoside_PTrfase"/>
</dbReference>
<dbReference type="InterPro" id="IPR051678">
    <property type="entry name" value="AGP_Transferase"/>
</dbReference>
<dbReference type="Proteomes" id="UP000307943">
    <property type="component" value="Unassembled WGS sequence"/>
</dbReference>
<dbReference type="GO" id="GO:0016740">
    <property type="term" value="F:transferase activity"/>
    <property type="evidence" value="ECO:0007669"/>
    <property type="project" value="UniProtKB-KW"/>
</dbReference>
<keyword evidence="2" id="KW-0808">Transferase</keyword>